<feature type="domain" description="SWIM-type" evidence="3">
    <location>
        <begin position="598"/>
        <end position="636"/>
    </location>
</feature>
<keyword evidence="5" id="KW-1185">Reference proteome</keyword>
<evidence type="ECO:0000259" key="3">
    <source>
        <dbReference type="PROSITE" id="PS50966"/>
    </source>
</evidence>
<feature type="region of interest" description="Disordered" evidence="2">
    <location>
        <begin position="709"/>
        <end position="734"/>
    </location>
</feature>
<feature type="compositionally biased region" description="Basic residues" evidence="2">
    <location>
        <begin position="787"/>
        <end position="804"/>
    </location>
</feature>
<evidence type="ECO:0000256" key="2">
    <source>
        <dbReference type="SAM" id="MobiDB-lite"/>
    </source>
</evidence>
<dbReference type="InterPro" id="IPR018289">
    <property type="entry name" value="MULE_transposase_dom"/>
</dbReference>
<accession>A0AAD2D8S4</accession>
<dbReference type="PROSITE" id="PS50966">
    <property type="entry name" value="ZF_SWIM"/>
    <property type="match status" value="1"/>
</dbReference>
<dbReference type="Pfam" id="PF10551">
    <property type="entry name" value="MULE"/>
    <property type="match status" value="1"/>
</dbReference>
<dbReference type="GO" id="GO:0006355">
    <property type="term" value="P:regulation of DNA-templated transcription"/>
    <property type="evidence" value="ECO:0007669"/>
    <property type="project" value="InterPro"/>
</dbReference>
<evidence type="ECO:0000313" key="5">
    <source>
        <dbReference type="Proteomes" id="UP001295684"/>
    </source>
</evidence>
<keyword evidence="1" id="KW-0863">Zinc-finger</keyword>
<dbReference type="AlphaFoldDB" id="A0AAD2D8S4"/>
<dbReference type="InterPro" id="IPR031052">
    <property type="entry name" value="FHY3/FAR1"/>
</dbReference>
<dbReference type="Proteomes" id="UP001295684">
    <property type="component" value="Unassembled WGS sequence"/>
</dbReference>
<feature type="region of interest" description="Disordered" evidence="2">
    <location>
        <begin position="767"/>
        <end position="866"/>
    </location>
</feature>
<dbReference type="PANTHER" id="PTHR31669">
    <property type="entry name" value="PROTEIN FAR1-RELATED SEQUENCE 10-RELATED"/>
    <property type="match status" value="1"/>
</dbReference>
<gene>
    <name evidence="4" type="ORF">ECRASSUSDP1_LOCUS26644</name>
</gene>
<protein>
    <recommendedName>
        <fullName evidence="3">SWIM-type domain-containing protein</fullName>
    </recommendedName>
</protein>
<evidence type="ECO:0000313" key="4">
    <source>
        <dbReference type="EMBL" id="CAI2385102.1"/>
    </source>
</evidence>
<reference evidence="4" key="1">
    <citation type="submission" date="2023-07" db="EMBL/GenBank/DDBJ databases">
        <authorList>
            <consortium name="AG Swart"/>
            <person name="Singh M."/>
            <person name="Singh A."/>
            <person name="Seah K."/>
            <person name="Emmerich C."/>
        </authorList>
    </citation>
    <scope>NUCLEOTIDE SEQUENCE</scope>
    <source>
        <strain evidence="4">DP1</strain>
    </source>
</reference>
<feature type="compositionally biased region" description="Polar residues" evidence="2">
    <location>
        <begin position="856"/>
        <end position="866"/>
    </location>
</feature>
<feature type="compositionally biased region" description="Acidic residues" evidence="2">
    <location>
        <begin position="842"/>
        <end position="855"/>
    </location>
</feature>
<organism evidence="4 5">
    <name type="scientific">Euplotes crassus</name>
    <dbReference type="NCBI Taxonomy" id="5936"/>
    <lineage>
        <taxon>Eukaryota</taxon>
        <taxon>Sar</taxon>
        <taxon>Alveolata</taxon>
        <taxon>Ciliophora</taxon>
        <taxon>Intramacronucleata</taxon>
        <taxon>Spirotrichea</taxon>
        <taxon>Hypotrichia</taxon>
        <taxon>Euplotida</taxon>
        <taxon>Euplotidae</taxon>
        <taxon>Moneuplotes</taxon>
    </lineage>
</organism>
<feature type="compositionally biased region" description="Acidic residues" evidence="2">
    <location>
        <begin position="721"/>
        <end position="734"/>
    </location>
</feature>
<comment type="caution">
    <text evidence="4">The sequence shown here is derived from an EMBL/GenBank/DDBJ whole genome shotgun (WGS) entry which is preliminary data.</text>
</comment>
<dbReference type="InterPro" id="IPR007527">
    <property type="entry name" value="Znf_SWIM"/>
</dbReference>
<feature type="region of interest" description="Disordered" evidence="2">
    <location>
        <begin position="1"/>
        <end position="61"/>
    </location>
</feature>
<dbReference type="PANTHER" id="PTHR31669:SF251">
    <property type="entry name" value="PROTEIN FAR1-RELATED SEQUENCE"/>
    <property type="match status" value="1"/>
</dbReference>
<keyword evidence="1" id="KW-0862">Zinc</keyword>
<name>A0AAD2D8S4_EUPCR</name>
<evidence type="ECO:0000256" key="1">
    <source>
        <dbReference type="PROSITE-ProRule" id="PRU00325"/>
    </source>
</evidence>
<dbReference type="GO" id="GO:0008270">
    <property type="term" value="F:zinc ion binding"/>
    <property type="evidence" value="ECO:0007669"/>
    <property type="project" value="UniProtKB-KW"/>
</dbReference>
<keyword evidence="1" id="KW-0479">Metal-binding</keyword>
<sequence length="866" mass="100430">MEFPKSSLHSELHSDEDIVTEVPSSALPPPAPPVNQVIDIDAPSPSVSQFETPDPAKPPVDSSFSDITYINPAFDSMHLTPEEQKRATDKNYIFNFSSFPASFSTPTEALDTYNTLGYKHQIQFKKYEIQKSKNQISMFSLCCAKRDKPKYHPRFQYAQTSVKLSECNVNVRFYFDKLKGSFIRKEPFKIVHDHPRSLEEKVTVSEDIIREVRDILMFERGIKLSDIQERLMAKFGLEIEGLEILNVIKLIKGDREVNEQALVQDCSNITEAFDSSNVVLNKGVPYVLFVQTRQMLEAYVKYNECIMVNVSKYRKNRYSFHIIHITGIDIHGYPICFGIGFLDIKCINAYEWIFKKFIERAEKYEIEMPKIIVLNLDDEISTVLQGIFPTSKQIISQYYIVSKVKELLGKHKRRPDIDCIVLIDKIEEIVMETEKEVFENKMSDFLKMVSFDSTVERNVANIFSKAEKWSLVSVNGTYTAGLHSLERADAIEGFTRSLKYENTILSITQHTRDKLEKKDCVLACNSKEAHAYMDHPVYKAIAKNFSLYATSIMMHQLIESYKYIAYTESDTSFKVTTDTGRNYNITLRVERILTETKDLMKQEIKEVKQCFFCNCPFFSTTEMICSHIFCVMNLIQIKNINNFAHLKRWRESNEEILPDSAQMQNDNKFLNFIEEIEDTKKRKRNKHKGGKVPMRKRKKNGLFYDEKKGIDGNLMERPNDIPDDEEMKSEASDADVNIDVEKLQKSMEMGFDSEILKYSEQKIEGIDYNKHDDDSSDGDSSDERERRNRRRNARGQKKNHIKGKTLKDKLESIQPKAQQQVKEKVKNAPRRKTRRDAKLEEEANEDSTMDVDDMSIENSELISKPK</sequence>
<dbReference type="EMBL" id="CAMPGE010027475">
    <property type="protein sequence ID" value="CAI2385102.1"/>
    <property type="molecule type" value="Genomic_DNA"/>
</dbReference>
<proteinExistence type="predicted"/>